<dbReference type="InterPro" id="IPR018244">
    <property type="entry name" value="Allrgn_V5/Tpx1_CS"/>
</dbReference>
<dbReference type="InterPro" id="IPR035940">
    <property type="entry name" value="CAP_sf"/>
</dbReference>
<reference evidence="3" key="1">
    <citation type="submission" date="2017-02" db="UniProtKB">
        <authorList>
            <consortium name="WormBaseParasite"/>
        </authorList>
    </citation>
    <scope>IDENTIFICATION</scope>
</reference>
<sequence length="173" mass="19981">MNSFYKVFIFVILFSILTIHKVSSKLIFILFTSNKRQFLNQTNEYRKMHQVGSVIMNETINKISEDYAKKLASQNVLKHSGIKGYGENLLYMSESLVMKRGIKSWYEEVKYYDFSNPVYNSKTGHFTQLVWKKTKQVGFGVAQNGSRVFVVCHYTPRGNVIGQFAANVLPLKN</sequence>
<dbReference type="InterPro" id="IPR001283">
    <property type="entry name" value="CRISP-related"/>
</dbReference>
<dbReference type="PRINTS" id="PR00837">
    <property type="entry name" value="V5TPXLIKE"/>
</dbReference>
<dbReference type="Pfam" id="PF00188">
    <property type="entry name" value="CAP"/>
    <property type="match status" value="1"/>
</dbReference>
<dbReference type="AlphaFoldDB" id="A0A0N4Z2X0"/>
<evidence type="ECO:0000259" key="1">
    <source>
        <dbReference type="SMART" id="SM00198"/>
    </source>
</evidence>
<dbReference type="GO" id="GO:0005576">
    <property type="term" value="C:extracellular region"/>
    <property type="evidence" value="ECO:0007669"/>
    <property type="project" value="InterPro"/>
</dbReference>
<name>A0A0N4Z2X0_PARTI</name>
<protein>
    <submittedName>
        <fullName evidence="3">SCP domain-containing protein</fullName>
    </submittedName>
</protein>
<dbReference type="FunFam" id="3.40.33.10:FF:000010">
    <property type="entry name" value="Predicted protein"/>
    <property type="match status" value="1"/>
</dbReference>
<dbReference type="STRING" id="131310.A0A0N4Z2X0"/>
<dbReference type="CDD" id="cd05382">
    <property type="entry name" value="CAP_GAPR1-like"/>
    <property type="match status" value="1"/>
</dbReference>
<dbReference type="InterPro" id="IPR034113">
    <property type="entry name" value="SCP_GAPR1-like"/>
</dbReference>
<dbReference type="InterPro" id="IPR014044">
    <property type="entry name" value="CAP_dom"/>
</dbReference>
<evidence type="ECO:0000313" key="2">
    <source>
        <dbReference type="Proteomes" id="UP000038045"/>
    </source>
</evidence>
<organism evidence="2 3">
    <name type="scientific">Parastrongyloides trichosuri</name>
    <name type="common">Possum-specific nematode worm</name>
    <dbReference type="NCBI Taxonomy" id="131310"/>
    <lineage>
        <taxon>Eukaryota</taxon>
        <taxon>Metazoa</taxon>
        <taxon>Ecdysozoa</taxon>
        <taxon>Nematoda</taxon>
        <taxon>Chromadorea</taxon>
        <taxon>Rhabditida</taxon>
        <taxon>Tylenchina</taxon>
        <taxon>Panagrolaimomorpha</taxon>
        <taxon>Strongyloidoidea</taxon>
        <taxon>Strongyloididae</taxon>
        <taxon>Parastrongyloides</taxon>
    </lineage>
</organism>
<dbReference type="WBParaSite" id="PTRK_0000125300.1">
    <property type="protein sequence ID" value="PTRK_0000125300.1"/>
    <property type="gene ID" value="PTRK_0000125300"/>
</dbReference>
<dbReference type="PROSITE" id="PS01010">
    <property type="entry name" value="CRISP_2"/>
    <property type="match status" value="1"/>
</dbReference>
<dbReference type="Proteomes" id="UP000038045">
    <property type="component" value="Unplaced"/>
</dbReference>
<keyword evidence="2" id="KW-1185">Reference proteome</keyword>
<accession>A0A0N4Z2X0</accession>
<feature type="domain" description="SCP" evidence="1">
    <location>
        <begin position="33"/>
        <end position="162"/>
    </location>
</feature>
<dbReference type="SMART" id="SM00198">
    <property type="entry name" value="SCP"/>
    <property type="match status" value="1"/>
</dbReference>
<dbReference type="Gene3D" id="3.40.33.10">
    <property type="entry name" value="CAP"/>
    <property type="match status" value="1"/>
</dbReference>
<proteinExistence type="predicted"/>
<dbReference type="SUPFAM" id="SSF55797">
    <property type="entry name" value="PR-1-like"/>
    <property type="match status" value="1"/>
</dbReference>
<dbReference type="PROSITE" id="PS01009">
    <property type="entry name" value="CRISP_1"/>
    <property type="match status" value="1"/>
</dbReference>
<evidence type="ECO:0000313" key="3">
    <source>
        <dbReference type="WBParaSite" id="PTRK_0000125300.1"/>
    </source>
</evidence>
<dbReference type="PANTHER" id="PTHR10334">
    <property type="entry name" value="CYSTEINE-RICH SECRETORY PROTEIN-RELATED"/>
    <property type="match status" value="1"/>
</dbReference>